<dbReference type="Proteomes" id="UP001489719">
    <property type="component" value="Unassembled WGS sequence"/>
</dbReference>
<evidence type="ECO:0000313" key="2">
    <source>
        <dbReference type="Proteomes" id="UP001489719"/>
    </source>
</evidence>
<sequence length="543" mass="58992">MPIPVLFFSLSLLRLCLSATSLSCNPIYPRSLVVSMLSSDMIAYTTMYFRQKRQQTYKQASSTSISEEDIVNALPKDEDFRQSLILPSLAEQFPFLLKSDTPTISESRESKISLAPQNLHQLSYRVPAADILAMPAKPLSVLTGAKGSQIWHVAPRQTYYAQPSAASLQNSSATEGKQEPTQVDQLKAYPRLSIGSLSTGLRQRRCIGPSPVTSDTASVVSTDAPDDLSVDTERPSSAMTTPFIEPDPALPVGETSCVTVAENDGPMIPSLATLVKRHLRNLSQSTILSENGEYSSGIANDIQQATSQKSQLSAIVTVEYRHRSQQYSAGSISVAQPTRPRSRSVPAIALSGRTSGGLRTHRRHVESYVSHQGHPTDFAGESRMAEKITPAPLPNEQTPHALTAELPPIPPRNPLRNKSYFNLPKFLRARRELGTLTLMNSPSDGVLIDPRTLSPTGTLAPSTTSITVPSLGVSPASTTSTLNSFGSRRGSDILRSNKNAKQTIKSKEISSPVFVSSTNLDPSIPIGEIDYHKMKYRHTLTVA</sequence>
<gene>
    <name evidence="1" type="ORF">V1517DRAFT_313986</name>
</gene>
<proteinExistence type="predicted"/>
<protein>
    <submittedName>
        <fullName evidence="1">Uncharacterized protein</fullName>
    </submittedName>
</protein>
<organism evidence="1 2">
    <name type="scientific">Lipomyces orientalis</name>
    <dbReference type="NCBI Taxonomy" id="1233043"/>
    <lineage>
        <taxon>Eukaryota</taxon>
        <taxon>Fungi</taxon>
        <taxon>Dikarya</taxon>
        <taxon>Ascomycota</taxon>
        <taxon>Saccharomycotina</taxon>
        <taxon>Lipomycetes</taxon>
        <taxon>Lipomycetales</taxon>
        <taxon>Lipomycetaceae</taxon>
        <taxon>Lipomyces</taxon>
    </lineage>
</organism>
<comment type="caution">
    <text evidence="1">The sequence shown here is derived from an EMBL/GenBank/DDBJ whole genome shotgun (WGS) entry which is preliminary data.</text>
</comment>
<reference evidence="2" key="1">
    <citation type="journal article" date="2024" name="Front. Bioeng. Biotechnol.">
        <title>Genome-scale model development and genomic sequencing of the oleaginous clade Lipomyces.</title>
        <authorList>
            <person name="Czajka J.J."/>
            <person name="Han Y."/>
            <person name="Kim J."/>
            <person name="Mondo S.J."/>
            <person name="Hofstad B.A."/>
            <person name="Robles A."/>
            <person name="Haridas S."/>
            <person name="Riley R."/>
            <person name="LaButti K."/>
            <person name="Pangilinan J."/>
            <person name="Andreopoulos W."/>
            <person name="Lipzen A."/>
            <person name="Yan J."/>
            <person name="Wang M."/>
            <person name="Ng V."/>
            <person name="Grigoriev I.V."/>
            <person name="Spatafora J.W."/>
            <person name="Magnuson J.K."/>
            <person name="Baker S.E."/>
            <person name="Pomraning K.R."/>
        </authorList>
    </citation>
    <scope>NUCLEOTIDE SEQUENCE [LARGE SCALE GENOMIC DNA]</scope>
    <source>
        <strain evidence="2">CBS 10300</strain>
    </source>
</reference>
<keyword evidence="2" id="KW-1185">Reference proteome</keyword>
<accession>A0ACC3TXC2</accession>
<dbReference type="EMBL" id="MU970039">
    <property type="protein sequence ID" value="KAK9325669.1"/>
    <property type="molecule type" value="Genomic_DNA"/>
</dbReference>
<name>A0ACC3TXC2_9ASCO</name>
<evidence type="ECO:0000313" key="1">
    <source>
        <dbReference type="EMBL" id="KAK9325669.1"/>
    </source>
</evidence>